<reference evidence="12 13" key="1">
    <citation type="submission" date="2019-07" db="EMBL/GenBank/DDBJ databases">
        <title>Draft genome assembly of a fouling barnacle, Amphibalanus amphitrite (Darwin, 1854): The first reference genome for Thecostraca.</title>
        <authorList>
            <person name="Kim W."/>
        </authorList>
    </citation>
    <scope>NUCLEOTIDE SEQUENCE [LARGE SCALE GENOMIC DNA]</scope>
    <source>
        <strain evidence="12">SNU_AA5</strain>
        <tissue evidence="12">Soma without cirri and trophi</tissue>
    </source>
</reference>
<keyword evidence="4 9" id="KW-0863">Zinc-finger</keyword>
<feature type="domain" description="C2H2-type" evidence="11">
    <location>
        <begin position="87"/>
        <end position="115"/>
    </location>
</feature>
<dbReference type="SUPFAM" id="SSF57667">
    <property type="entry name" value="beta-beta-alpha zinc fingers"/>
    <property type="match status" value="2"/>
</dbReference>
<keyword evidence="13" id="KW-1185">Reference proteome</keyword>
<dbReference type="GO" id="GO:0010468">
    <property type="term" value="P:regulation of gene expression"/>
    <property type="evidence" value="ECO:0007669"/>
    <property type="project" value="TreeGrafter"/>
</dbReference>
<dbReference type="InterPro" id="IPR013087">
    <property type="entry name" value="Znf_C2H2_type"/>
</dbReference>
<feature type="domain" description="C2H2-type" evidence="11">
    <location>
        <begin position="58"/>
        <end position="86"/>
    </location>
</feature>
<dbReference type="Gene3D" id="3.30.160.60">
    <property type="entry name" value="Classic Zinc Finger"/>
    <property type="match status" value="3"/>
</dbReference>
<dbReference type="EMBL" id="VIIS01001345">
    <property type="protein sequence ID" value="KAF0299642.1"/>
    <property type="molecule type" value="Genomic_DNA"/>
</dbReference>
<evidence type="ECO:0000256" key="5">
    <source>
        <dbReference type="ARBA" id="ARBA00022833"/>
    </source>
</evidence>
<evidence type="ECO:0000256" key="7">
    <source>
        <dbReference type="ARBA" id="ARBA00023163"/>
    </source>
</evidence>
<gene>
    <name evidence="12" type="primary">Znf354c</name>
    <name evidence="12" type="ORF">FJT64_027689</name>
</gene>
<dbReference type="PANTHER" id="PTHR16515:SF66">
    <property type="entry name" value="C2H2-TYPE DOMAIN-CONTAINING PROTEIN"/>
    <property type="match status" value="1"/>
</dbReference>
<protein>
    <submittedName>
        <fullName evidence="12">Zinc finger protein 354C</fullName>
    </submittedName>
</protein>
<evidence type="ECO:0000313" key="13">
    <source>
        <dbReference type="Proteomes" id="UP000440578"/>
    </source>
</evidence>
<evidence type="ECO:0000256" key="8">
    <source>
        <dbReference type="ARBA" id="ARBA00023242"/>
    </source>
</evidence>
<evidence type="ECO:0000256" key="3">
    <source>
        <dbReference type="ARBA" id="ARBA00022737"/>
    </source>
</evidence>
<sequence length="572" mass="62889">MSGSNMHSPKDIQVIEEDEHPAPLWFPDKDSKKVVAKKECRRHYIEFLKYGDSGTKTWICGVCGQRNSQQFSLMRHLMMDHLGMRVYKCQHCPKTFKTAAVLAQHRKSAHSATKAYVCDVCEKQFGRVSVLIQHRRIHSDVKQHTCHCGKAFHQKVNLTMHQLRLHPPAALRTPKPVHCPPKPTSCPSKPANCPSKPANRPPKPVRGGSQRTLQYSCVVCSAQFESVPELLQHKLTCQPLLQSLRTTVKVNRDTEQRIDAGKERNMNNKLLNKIQDIVHQQERLRRRQTAALPRLDPCRLRRLYDRPPASSSCRPAQPRRPETAPETQQQTDDTPAGKIMGVLTAPIRTQSMLLARQRGLQPFVVLQSDTDEPTLAKVLPAANNLELLVPATIEDLCQMSQQQDGDSDKVDVTVVAMVTQIYDENGAPHVRVQPPSSERAGGTVLATSQVDLGPARAASPLTLPASPDADDPPSPAAVVDSPRREQSSPVADDGGPSGLVLSMPSGAQLLLLDTAAPASPTGEPESPTGSGTVVQFVRLMPNGELETVSVDNRPGTSYQVGVTPEQMHHVCP</sequence>
<dbReference type="GO" id="GO:0008270">
    <property type="term" value="F:zinc ion binding"/>
    <property type="evidence" value="ECO:0007669"/>
    <property type="project" value="UniProtKB-KW"/>
</dbReference>
<dbReference type="GO" id="GO:0005634">
    <property type="term" value="C:nucleus"/>
    <property type="evidence" value="ECO:0007669"/>
    <property type="project" value="UniProtKB-SubCell"/>
</dbReference>
<dbReference type="InterPro" id="IPR036236">
    <property type="entry name" value="Znf_C2H2_sf"/>
</dbReference>
<keyword evidence="2" id="KW-0479">Metal-binding</keyword>
<feature type="region of interest" description="Disordered" evidence="10">
    <location>
        <begin position="170"/>
        <end position="208"/>
    </location>
</feature>
<evidence type="ECO:0000256" key="10">
    <source>
        <dbReference type="SAM" id="MobiDB-lite"/>
    </source>
</evidence>
<keyword evidence="7" id="KW-0804">Transcription</keyword>
<feature type="region of interest" description="Disordered" evidence="10">
    <location>
        <begin position="451"/>
        <end position="502"/>
    </location>
</feature>
<evidence type="ECO:0000256" key="9">
    <source>
        <dbReference type="PROSITE-ProRule" id="PRU00042"/>
    </source>
</evidence>
<evidence type="ECO:0000256" key="4">
    <source>
        <dbReference type="ARBA" id="ARBA00022771"/>
    </source>
</evidence>
<evidence type="ECO:0000313" key="12">
    <source>
        <dbReference type="EMBL" id="KAF0299642.1"/>
    </source>
</evidence>
<evidence type="ECO:0000256" key="1">
    <source>
        <dbReference type="ARBA" id="ARBA00004123"/>
    </source>
</evidence>
<comment type="subcellular location">
    <subcellularLocation>
        <location evidence="1">Nucleus</location>
    </subcellularLocation>
</comment>
<dbReference type="PROSITE" id="PS00028">
    <property type="entry name" value="ZINC_FINGER_C2H2_1"/>
    <property type="match status" value="2"/>
</dbReference>
<keyword evidence="5" id="KW-0862">Zinc</keyword>
<dbReference type="Pfam" id="PF12171">
    <property type="entry name" value="zf-C2H2_jaz"/>
    <property type="match status" value="1"/>
</dbReference>
<evidence type="ECO:0000259" key="11">
    <source>
        <dbReference type="PROSITE" id="PS50157"/>
    </source>
</evidence>
<dbReference type="InterPro" id="IPR050331">
    <property type="entry name" value="Zinc_finger"/>
</dbReference>
<comment type="caution">
    <text evidence="12">The sequence shown here is derived from an EMBL/GenBank/DDBJ whole genome shotgun (WGS) entry which is preliminary data.</text>
</comment>
<feature type="region of interest" description="Disordered" evidence="10">
    <location>
        <begin position="299"/>
        <end position="338"/>
    </location>
</feature>
<keyword evidence="8" id="KW-0539">Nucleus</keyword>
<keyword evidence="6" id="KW-0805">Transcription regulation</keyword>
<dbReference type="Pfam" id="PF13912">
    <property type="entry name" value="zf-C2H2_6"/>
    <property type="match status" value="1"/>
</dbReference>
<feature type="domain" description="C2H2-type" evidence="11">
    <location>
        <begin position="116"/>
        <end position="143"/>
    </location>
</feature>
<dbReference type="PROSITE" id="PS50157">
    <property type="entry name" value="ZINC_FINGER_C2H2_2"/>
    <property type="match status" value="3"/>
</dbReference>
<organism evidence="12 13">
    <name type="scientific">Amphibalanus amphitrite</name>
    <name type="common">Striped barnacle</name>
    <name type="synonym">Balanus amphitrite</name>
    <dbReference type="NCBI Taxonomy" id="1232801"/>
    <lineage>
        <taxon>Eukaryota</taxon>
        <taxon>Metazoa</taxon>
        <taxon>Ecdysozoa</taxon>
        <taxon>Arthropoda</taxon>
        <taxon>Crustacea</taxon>
        <taxon>Multicrustacea</taxon>
        <taxon>Cirripedia</taxon>
        <taxon>Thoracica</taxon>
        <taxon>Thoracicalcarea</taxon>
        <taxon>Balanomorpha</taxon>
        <taxon>Balanoidea</taxon>
        <taxon>Balanidae</taxon>
        <taxon>Amphibalaninae</taxon>
        <taxon>Amphibalanus</taxon>
    </lineage>
</organism>
<dbReference type="PANTHER" id="PTHR16515">
    <property type="entry name" value="PR DOMAIN ZINC FINGER PROTEIN"/>
    <property type="match status" value="1"/>
</dbReference>
<evidence type="ECO:0000256" key="2">
    <source>
        <dbReference type="ARBA" id="ARBA00022723"/>
    </source>
</evidence>
<evidence type="ECO:0000256" key="6">
    <source>
        <dbReference type="ARBA" id="ARBA00023015"/>
    </source>
</evidence>
<accession>A0A6A4W9M8</accession>
<dbReference type="SMART" id="SM00355">
    <property type="entry name" value="ZnF_C2H2"/>
    <property type="match status" value="5"/>
</dbReference>
<dbReference type="OrthoDB" id="6077919at2759"/>
<proteinExistence type="predicted"/>
<name>A0A6A4W9M8_AMPAM</name>
<keyword evidence="3" id="KW-0677">Repeat</keyword>
<dbReference type="Proteomes" id="UP000440578">
    <property type="component" value="Unassembled WGS sequence"/>
</dbReference>
<dbReference type="InterPro" id="IPR022755">
    <property type="entry name" value="Znf_C2H2_jaz"/>
</dbReference>
<dbReference type="AlphaFoldDB" id="A0A6A4W9M8"/>
<dbReference type="FunFam" id="3.30.160.60:FF:000012">
    <property type="entry name" value="RB-associated KRAB zinc finger protein-like"/>
    <property type="match status" value="1"/>
</dbReference>